<accession>A0ABR1YLA8</accession>
<evidence type="ECO:0000256" key="1">
    <source>
        <dbReference type="SAM" id="SignalP"/>
    </source>
</evidence>
<keyword evidence="3" id="KW-1185">Reference proteome</keyword>
<gene>
    <name evidence="2" type="ORF">HDK90DRAFT_262656</name>
</gene>
<keyword evidence="1" id="KW-0732">Signal</keyword>
<proteinExistence type="predicted"/>
<dbReference type="Pfam" id="PF11937">
    <property type="entry name" value="DUF3455"/>
    <property type="match status" value="1"/>
</dbReference>
<evidence type="ECO:0008006" key="4">
    <source>
        <dbReference type="Google" id="ProtNLM"/>
    </source>
</evidence>
<feature type="chain" id="PRO_5045515822" description="Malate dehydrogenase" evidence="1">
    <location>
        <begin position="28"/>
        <end position="303"/>
    </location>
</feature>
<sequence length="303" mass="31386">MAFHNHHHLSSLLLAIVFLLQLPLTTGTPVPGPLAARHHGKSTTNPLTRLALPSSSLPSPASNLTLYAVTLGLGTQNYSCVDLSSSDEPTAVGAVASLYDISAVLENALMGATMEMALPGLALGVWGLLGGDGDGDGEWRKKRGVGFGDKERERDRAWEHVASNLPTYSGSSGGTSSSSSASIKLLQPMGHHFFSAAGVPSWALTLPSASSSVLFQGAKSATASAPTHASKGLVGEAAVAWLYLTRTAGEIADAVVDDDAGTGGVEAVYRVVTAGGSAPDTCEGWEGQDREVAYAAEYWFYGR</sequence>
<dbReference type="PANTHER" id="PTHR35567">
    <property type="entry name" value="MALATE DEHYDROGENASE (AFU_ORTHOLOGUE AFUA_2G13800)"/>
    <property type="match status" value="1"/>
</dbReference>
<dbReference type="Proteomes" id="UP001492380">
    <property type="component" value="Unassembled WGS sequence"/>
</dbReference>
<evidence type="ECO:0000313" key="3">
    <source>
        <dbReference type="Proteomes" id="UP001492380"/>
    </source>
</evidence>
<reference evidence="2 3" key="1">
    <citation type="submission" date="2024-04" db="EMBL/GenBank/DDBJ databases">
        <title>Phyllosticta paracitricarpa is synonymous to the EU quarantine fungus P. citricarpa based on phylogenomic analyses.</title>
        <authorList>
            <consortium name="Lawrence Berkeley National Laboratory"/>
            <person name="Van Ingen-Buijs V.A."/>
            <person name="Van Westerhoven A.C."/>
            <person name="Haridas S."/>
            <person name="Skiadas P."/>
            <person name="Martin F."/>
            <person name="Groenewald J.Z."/>
            <person name="Crous P.W."/>
            <person name="Seidl M.F."/>
        </authorList>
    </citation>
    <scope>NUCLEOTIDE SEQUENCE [LARGE SCALE GENOMIC DNA]</scope>
    <source>
        <strain evidence="2 3">CBS 123374</strain>
    </source>
</reference>
<comment type="caution">
    <text evidence="2">The sequence shown here is derived from an EMBL/GenBank/DDBJ whole genome shotgun (WGS) entry which is preliminary data.</text>
</comment>
<protein>
    <recommendedName>
        <fullName evidence="4">Malate dehydrogenase</fullName>
    </recommendedName>
</protein>
<dbReference type="PANTHER" id="PTHR35567:SF1">
    <property type="entry name" value="CONSERVED FUNGAL PROTEIN (AFU_ORTHOLOGUE AFUA_1G14230)"/>
    <property type="match status" value="1"/>
</dbReference>
<name>A0ABR1YLA8_9PEZI</name>
<dbReference type="InterPro" id="IPR021851">
    <property type="entry name" value="DUF3455"/>
</dbReference>
<dbReference type="EMBL" id="JBBWRZ010000006">
    <property type="protein sequence ID" value="KAK8233299.1"/>
    <property type="molecule type" value="Genomic_DNA"/>
</dbReference>
<evidence type="ECO:0000313" key="2">
    <source>
        <dbReference type="EMBL" id="KAK8233299.1"/>
    </source>
</evidence>
<organism evidence="2 3">
    <name type="scientific">Phyllosticta capitalensis</name>
    <dbReference type="NCBI Taxonomy" id="121624"/>
    <lineage>
        <taxon>Eukaryota</taxon>
        <taxon>Fungi</taxon>
        <taxon>Dikarya</taxon>
        <taxon>Ascomycota</taxon>
        <taxon>Pezizomycotina</taxon>
        <taxon>Dothideomycetes</taxon>
        <taxon>Dothideomycetes incertae sedis</taxon>
        <taxon>Botryosphaeriales</taxon>
        <taxon>Phyllostictaceae</taxon>
        <taxon>Phyllosticta</taxon>
    </lineage>
</organism>
<feature type="signal peptide" evidence="1">
    <location>
        <begin position="1"/>
        <end position="27"/>
    </location>
</feature>